<dbReference type="RefSeq" id="XP_028876453.1">
    <property type="nucleotide sequence ID" value="XM_029018979.1"/>
</dbReference>
<evidence type="ECO:0000313" key="7">
    <source>
        <dbReference type="Proteomes" id="UP000186176"/>
    </source>
</evidence>
<protein>
    <submittedName>
        <fullName evidence="6">ULP1 like chllamydin domain-containing protease</fullName>
    </submittedName>
</protein>
<dbReference type="AlphaFoldDB" id="A0A1J4MMM3"/>
<dbReference type="Pfam" id="PF02902">
    <property type="entry name" value="Peptidase_C48"/>
    <property type="match status" value="1"/>
</dbReference>
<dbReference type="SUPFAM" id="SSF54001">
    <property type="entry name" value="Cysteine proteinases"/>
    <property type="match status" value="1"/>
</dbReference>
<sequence>MSNSHILSQYLSLNHGPYYSERIPSPIQRRKENLFGITNFQTLVRDKFSPDKIHTNKYFINEKSSSNIISSDNSLTSNDKTCIIMNKYQEIKNKHRVIYCENSESDDGLLKRSLQFIKKISKNNTHLEVLGNHLNSLALCERNLENKRREFKKLVYGLDDGQFEEQELKGDQILVSPGVVKYKYPVECSEGELNKAKDCLYGSKNKEVIIAVNNRSNIELSIGLVQCLRSQQWLNDELINFYFSMLQERNDRQVSKGLKLRVWLWNSFFYTKLTNNQNGGENGYCYKNVSRWTQRKKIDLFEYDLVLLPINVNNVHWTLGVVNFKLGYIQYIDSLGGKFQDHLGCRKMSAIFFQNMSRYIQDEYLDKKKQEFPGRLKHFTNFSEPVPQQNNGSDCGVFTCMFAECLSEGRSFDFDVAQIDRIREVMLVECIRNEIF</sequence>
<dbReference type="PANTHER" id="PTHR12606">
    <property type="entry name" value="SENTRIN/SUMO-SPECIFIC PROTEASE"/>
    <property type="match status" value="1"/>
</dbReference>
<dbReference type="GO" id="GO:0005634">
    <property type="term" value="C:nucleus"/>
    <property type="evidence" value="ECO:0007669"/>
    <property type="project" value="TreeGrafter"/>
</dbReference>
<keyword evidence="2 6" id="KW-0645">Protease</keyword>
<dbReference type="GO" id="GO:0006508">
    <property type="term" value="P:proteolysis"/>
    <property type="evidence" value="ECO:0007669"/>
    <property type="project" value="UniProtKB-KW"/>
</dbReference>
<dbReference type="GO" id="GO:0016926">
    <property type="term" value="P:protein desumoylation"/>
    <property type="evidence" value="ECO:0007669"/>
    <property type="project" value="TreeGrafter"/>
</dbReference>
<evidence type="ECO:0000256" key="3">
    <source>
        <dbReference type="ARBA" id="ARBA00022801"/>
    </source>
</evidence>
<gene>
    <name evidence="6" type="ORF">cubi_01967</name>
</gene>
<dbReference type="PANTHER" id="PTHR12606:SF1">
    <property type="entry name" value="UBIQUITIN-LIKE-SPECIFIC PROTEASE 1A"/>
    <property type="match status" value="1"/>
</dbReference>
<dbReference type="GO" id="GO:0016929">
    <property type="term" value="F:deSUMOylase activity"/>
    <property type="evidence" value="ECO:0007669"/>
    <property type="project" value="TreeGrafter"/>
</dbReference>
<evidence type="ECO:0000256" key="1">
    <source>
        <dbReference type="ARBA" id="ARBA00005234"/>
    </source>
</evidence>
<keyword evidence="3" id="KW-0378">Hydrolase</keyword>
<dbReference type="Proteomes" id="UP000186176">
    <property type="component" value="Unassembled WGS sequence"/>
</dbReference>
<evidence type="ECO:0000256" key="2">
    <source>
        <dbReference type="ARBA" id="ARBA00022670"/>
    </source>
</evidence>
<dbReference type="Gene3D" id="3.40.395.10">
    <property type="entry name" value="Adenoviral Proteinase, Chain A"/>
    <property type="match status" value="1"/>
</dbReference>
<feature type="domain" description="Ubiquitin-like protease family profile" evidence="5">
    <location>
        <begin position="218"/>
        <end position="406"/>
    </location>
</feature>
<dbReference type="GeneID" id="39978758"/>
<comment type="similarity">
    <text evidence="1">Belongs to the peptidase C48 family.</text>
</comment>
<dbReference type="EMBL" id="LRBP01000001">
    <property type="protein sequence ID" value="OII75446.1"/>
    <property type="molecule type" value="Genomic_DNA"/>
</dbReference>
<evidence type="ECO:0000313" key="6">
    <source>
        <dbReference type="EMBL" id="OII75446.1"/>
    </source>
</evidence>
<organism evidence="6 7">
    <name type="scientific">Cryptosporidium ubiquitum</name>
    <dbReference type="NCBI Taxonomy" id="857276"/>
    <lineage>
        <taxon>Eukaryota</taxon>
        <taxon>Sar</taxon>
        <taxon>Alveolata</taxon>
        <taxon>Apicomplexa</taxon>
        <taxon>Conoidasida</taxon>
        <taxon>Coccidia</taxon>
        <taxon>Eucoccidiorida</taxon>
        <taxon>Eimeriorina</taxon>
        <taxon>Cryptosporidiidae</taxon>
        <taxon>Cryptosporidium</taxon>
    </lineage>
</organism>
<dbReference type="InterPro" id="IPR003653">
    <property type="entry name" value="Peptidase_C48_C"/>
</dbReference>
<evidence type="ECO:0000256" key="4">
    <source>
        <dbReference type="ARBA" id="ARBA00022807"/>
    </source>
</evidence>
<dbReference type="VEuPathDB" id="CryptoDB:cubi_01967"/>
<accession>A0A1J4MMM3</accession>
<dbReference type="PROSITE" id="PS50600">
    <property type="entry name" value="ULP_PROTEASE"/>
    <property type="match status" value="1"/>
</dbReference>
<comment type="caution">
    <text evidence="6">The sequence shown here is derived from an EMBL/GenBank/DDBJ whole genome shotgun (WGS) entry which is preliminary data.</text>
</comment>
<keyword evidence="7" id="KW-1185">Reference proteome</keyword>
<dbReference type="OrthoDB" id="198735at2759"/>
<proteinExistence type="inferred from homology"/>
<name>A0A1J4MMM3_9CRYT</name>
<reference evidence="6 7" key="1">
    <citation type="submission" date="2016-10" db="EMBL/GenBank/DDBJ databases">
        <title>Reductive evolution of mitochondrial metabolism and differential evolution of invasion-related proteins in Cryptosporidium.</title>
        <authorList>
            <person name="Liu S."/>
            <person name="Roellig D.M."/>
            <person name="Guo Y."/>
            <person name="Li N."/>
            <person name="Frace M.A."/>
            <person name="Tang K."/>
            <person name="Zhang L."/>
            <person name="Feng Y."/>
            <person name="Xiao L."/>
        </authorList>
    </citation>
    <scope>NUCLEOTIDE SEQUENCE [LARGE SCALE GENOMIC DNA]</scope>
    <source>
        <strain evidence="6">39726</strain>
    </source>
</reference>
<evidence type="ECO:0000259" key="5">
    <source>
        <dbReference type="PROSITE" id="PS50600"/>
    </source>
</evidence>
<keyword evidence="4" id="KW-0788">Thiol protease</keyword>
<dbReference type="InterPro" id="IPR038765">
    <property type="entry name" value="Papain-like_cys_pep_sf"/>
</dbReference>